<evidence type="ECO:0000256" key="3">
    <source>
        <dbReference type="ARBA" id="ARBA00022692"/>
    </source>
</evidence>
<proteinExistence type="predicted"/>
<evidence type="ECO:0000256" key="5">
    <source>
        <dbReference type="ARBA" id="ARBA00023136"/>
    </source>
</evidence>
<protein>
    <submittedName>
        <fullName evidence="7">LPS export ABC transporter permease LptG</fullName>
    </submittedName>
</protein>
<name>A0ABQ5UUT1_9HYPH</name>
<feature type="transmembrane region" description="Helical" evidence="6">
    <location>
        <begin position="97"/>
        <end position="119"/>
    </location>
</feature>
<evidence type="ECO:0000256" key="6">
    <source>
        <dbReference type="SAM" id="Phobius"/>
    </source>
</evidence>
<evidence type="ECO:0000313" key="7">
    <source>
        <dbReference type="EMBL" id="GLQ18149.1"/>
    </source>
</evidence>
<reference evidence="7" key="2">
    <citation type="submission" date="2023-01" db="EMBL/GenBank/DDBJ databases">
        <title>Draft genome sequence of Maritalea porphyrae strain NBRC 107169.</title>
        <authorList>
            <person name="Sun Q."/>
            <person name="Mori K."/>
        </authorList>
    </citation>
    <scope>NUCLEOTIDE SEQUENCE</scope>
    <source>
        <strain evidence="7">NBRC 107169</strain>
    </source>
</reference>
<dbReference type="Pfam" id="PF03739">
    <property type="entry name" value="LptF_LptG"/>
    <property type="match status" value="1"/>
</dbReference>
<feature type="transmembrane region" description="Helical" evidence="6">
    <location>
        <begin position="12"/>
        <end position="33"/>
    </location>
</feature>
<feature type="transmembrane region" description="Helical" evidence="6">
    <location>
        <begin position="276"/>
        <end position="293"/>
    </location>
</feature>
<evidence type="ECO:0000256" key="2">
    <source>
        <dbReference type="ARBA" id="ARBA00022475"/>
    </source>
</evidence>
<keyword evidence="4 6" id="KW-1133">Transmembrane helix</keyword>
<keyword evidence="5 6" id="KW-0472">Membrane</keyword>
<dbReference type="InterPro" id="IPR005495">
    <property type="entry name" value="LptG/LptF_permease"/>
</dbReference>
<feature type="transmembrane region" description="Helical" evidence="6">
    <location>
        <begin position="305"/>
        <end position="323"/>
    </location>
</feature>
<organism evidence="7 8">
    <name type="scientific">Maritalea porphyrae</name>
    <dbReference type="NCBI Taxonomy" id="880732"/>
    <lineage>
        <taxon>Bacteria</taxon>
        <taxon>Pseudomonadati</taxon>
        <taxon>Pseudomonadota</taxon>
        <taxon>Alphaproteobacteria</taxon>
        <taxon>Hyphomicrobiales</taxon>
        <taxon>Devosiaceae</taxon>
        <taxon>Maritalea</taxon>
    </lineage>
</organism>
<keyword evidence="3 6" id="KW-0812">Transmembrane</keyword>
<gene>
    <name evidence="7" type="ORF">GCM10007879_23980</name>
</gene>
<dbReference type="PANTHER" id="PTHR33529:SF2">
    <property type="entry name" value="LIPOPOLYSACCHARIDE EXPORT SYSTEM PERMEASE PROTEIN LPTG"/>
    <property type="match status" value="1"/>
</dbReference>
<sequence length="358" mass="39261">MLRLGRHFATNILRSVLLVTFLFFCLVALIELVEVGNRADLGLFERPWLTLSSVGLSAISWANDLLPISILVGSVLALIDLQNNRELIVAKSSGVSIWGILAVPVATMVLLGFFLSYIGESAIILGKQKVEEQLGVVKESQLISQGSGRWIAQKNGNQAYFIRAKHLSDDGLLMRDVSVYEYSAENELGRQIIAEAATYQNNSWILERGINITTDGEQQQFSRLELPTTASKESINLQIGSIHQMDIFTLREFIQTVEKDNNNVAQAFTKLRRSEALPALFVGSLLIAFAFTVGYRRHGTSGSQVLYGIVLGFVLYVVTKLLERAGSSGVMDATLAAWGPAIVAIVIGTSVLLWKEDG</sequence>
<keyword evidence="2" id="KW-1003">Cell membrane</keyword>
<dbReference type="EMBL" id="BSNI01000002">
    <property type="protein sequence ID" value="GLQ18149.1"/>
    <property type="molecule type" value="Genomic_DNA"/>
</dbReference>
<accession>A0ABQ5UUT1</accession>
<evidence type="ECO:0000256" key="1">
    <source>
        <dbReference type="ARBA" id="ARBA00004651"/>
    </source>
</evidence>
<dbReference type="PANTHER" id="PTHR33529">
    <property type="entry name" value="SLR0882 PROTEIN-RELATED"/>
    <property type="match status" value="1"/>
</dbReference>
<dbReference type="RefSeq" id="WP_284364826.1">
    <property type="nucleotide sequence ID" value="NZ_BSNI01000002.1"/>
</dbReference>
<feature type="transmembrane region" description="Helical" evidence="6">
    <location>
        <begin position="335"/>
        <end position="354"/>
    </location>
</feature>
<comment type="subcellular location">
    <subcellularLocation>
        <location evidence="1">Cell membrane</location>
        <topology evidence="1">Multi-pass membrane protein</topology>
    </subcellularLocation>
</comment>
<dbReference type="Proteomes" id="UP001161405">
    <property type="component" value="Unassembled WGS sequence"/>
</dbReference>
<evidence type="ECO:0000313" key="8">
    <source>
        <dbReference type="Proteomes" id="UP001161405"/>
    </source>
</evidence>
<keyword evidence="8" id="KW-1185">Reference proteome</keyword>
<comment type="caution">
    <text evidence="7">The sequence shown here is derived from an EMBL/GenBank/DDBJ whole genome shotgun (WGS) entry which is preliminary data.</text>
</comment>
<reference evidence="7" key="1">
    <citation type="journal article" date="2014" name="Int. J. Syst. Evol. Microbiol.">
        <title>Complete genome of a new Firmicutes species belonging to the dominant human colonic microbiota ('Ruminococcus bicirculans') reveals two chromosomes and a selective capacity to utilize plant glucans.</title>
        <authorList>
            <consortium name="NISC Comparative Sequencing Program"/>
            <person name="Wegmann U."/>
            <person name="Louis P."/>
            <person name="Goesmann A."/>
            <person name="Henrissat B."/>
            <person name="Duncan S.H."/>
            <person name="Flint H.J."/>
        </authorList>
    </citation>
    <scope>NUCLEOTIDE SEQUENCE</scope>
    <source>
        <strain evidence="7">NBRC 107169</strain>
    </source>
</reference>
<evidence type="ECO:0000256" key="4">
    <source>
        <dbReference type="ARBA" id="ARBA00022989"/>
    </source>
</evidence>